<dbReference type="STRING" id="639004.SAMN04488239_102440"/>
<name>A0A1G6MB03_9RHOB</name>
<keyword evidence="2" id="KW-1185">Reference proteome</keyword>
<dbReference type="EMBL" id="FMZV01000002">
    <property type="protein sequence ID" value="SDC52693.1"/>
    <property type="molecule type" value="Genomic_DNA"/>
</dbReference>
<organism evidence="1 2">
    <name type="scientific">Ruegeria marina</name>
    <dbReference type="NCBI Taxonomy" id="639004"/>
    <lineage>
        <taxon>Bacteria</taxon>
        <taxon>Pseudomonadati</taxon>
        <taxon>Pseudomonadota</taxon>
        <taxon>Alphaproteobacteria</taxon>
        <taxon>Rhodobacterales</taxon>
        <taxon>Roseobacteraceae</taxon>
        <taxon>Ruegeria</taxon>
    </lineage>
</organism>
<keyword evidence="1" id="KW-0808">Transferase</keyword>
<accession>A0A1G6MB03</accession>
<evidence type="ECO:0000313" key="2">
    <source>
        <dbReference type="Proteomes" id="UP000199628"/>
    </source>
</evidence>
<evidence type="ECO:0000313" key="1">
    <source>
        <dbReference type="EMBL" id="SDC52693.1"/>
    </source>
</evidence>
<sequence length="406" mass="44892">MGATSLRTFALTVSGSFEPQSRLIWYGAGASLSNKRERREGSGAAMYFRDAVSEGATWAVVATCREPSVLTLCFVTHHLALGAAYVELYLDAPEPAQEAALARIPGCRVTVCDEEYWQETLGGTRPPANEKRQLRNAARAYARAETDWLVHLDADEFIEADLPLASILDALPDRIDFLHLPNLERVFDATRPQEELFDGYMRAPLARGWPGQTDLLDPDVCAMLHRGVVAHSQGKSAVRTGRGCLMGIHSPRAAAGLERLLLWPATTARVLHYDGLTGFHWIMKLLRGWSDRGGGAAAHGGLAPARQAQIGYVDENRGDMFALLELHQKLKALVPADLHRLETLGLLRRPSVDPGAALRAMGQAGELSVRAFDDALSFDIPDLDRHRTRWRRLYRMHFEGEKRISA</sequence>
<gene>
    <name evidence="1" type="ORF">SAMN04488239_102440</name>
</gene>
<dbReference type="AlphaFoldDB" id="A0A1G6MB03"/>
<dbReference type="GO" id="GO:0016740">
    <property type="term" value="F:transferase activity"/>
    <property type="evidence" value="ECO:0007669"/>
    <property type="project" value="UniProtKB-KW"/>
</dbReference>
<dbReference type="OrthoDB" id="7203640at2"/>
<proteinExistence type="predicted"/>
<dbReference type="Pfam" id="PF13704">
    <property type="entry name" value="Glyco_tranf_2_4"/>
    <property type="match status" value="1"/>
</dbReference>
<dbReference type="Proteomes" id="UP000199628">
    <property type="component" value="Unassembled WGS sequence"/>
</dbReference>
<reference evidence="2" key="1">
    <citation type="submission" date="2016-10" db="EMBL/GenBank/DDBJ databases">
        <authorList>
            <person name="Varghese N."/>
            <person name="Submissions S."/>
        </authorList>
    </citation>
    <scope>NUCLEOTIDE SEQUENCE [LARGE SCALE GENOMIC DNA]</scope>
    <source>
        <strain evidence="2">CGMCC 1.9108</strain>
    </source>
</reference>
<protein>
    <submittedName>
        <fullName evidence="1">Glycosyl transferase family 2</fullName>
    </submittedName>
</protein>